<feature type="compositionally biased region" description="Basic and acidic residues" evidence="15">
    <location>
        <begin position="1421"/>
        <end position="1430"/>
    </location>
</feature>
<feature type="transmembrane region" description="Helical" evidence="16">
    <location>
        <begin position="4689"/>
        <end position="4711"/>
    </location>
</feature>
<evidence type="ECO:0000259" key="19">
    <source>
        <dbReference type="PROSITE" id="PS50919"/>
    </source>
</evidence>
<dbReference type="InterPro" id="IPR002048">
    <property type="entry name" value="EF_hand_dom"/>
</dbReference>
<keyword evidence="5 16" id="KW-0812">Transmembrane</keyword>
<evidence type="ECO:0000256" key="11">
    <source>
        <dbReference type="ARBA" id="ARBA00023136"/>
    </source>
</evidence>
<evidence type="ECO:0000313" key="20">
    <source>
        <dbReference type="EMBL" id="JAA65045.1"/>
    </source>
</evidence>
<dbReference type="GO" id="GO:0005509">
    <property type="term" value="F:calcium ion binding"/>
    <property type="evidence" value="ECO:0007669"/>
    <property type="project" value="InterPro"/>
</dbReference>
<dbReference type="Pfam" id="PF02815">
    <property type="entry name" value="MIR"/>
    <property type="match status" value="1"/>
</dbReference>
<keyword evidence="2" id="KW-0813">Transport</keyword>
<dbReference type="CDD" id="cd00051">
    <property type="entry name" value="EFh"/>
    <property type="match status" value="1"/>
</dbReference>
<feature type="domain" description="MIR" evidence="19">
    <location>
        <begin position="104"/>
        <end position="158"/>
    </location>
</feature>
<keyword evidence="13" id="KW-0407">Ion channel</keyword>
<dbReference type="InterPro" id="IPR000699">
    <property type="entry name" value="RIH_dom"/>
</dbReference>
<keyword evidence="12" id="KW-1071">Ligand-gated ion channel</keyword>
<feature type="transmembrane region" description="Helical" evidence="16">
    <location>
        <begin position="4954"/>
        <end position="4973"/>
    </location>
</feature>
<evidence type="ECO:0000256" key="6">
    <source>
        <dbReference type="ARBA" id="ARBA00022737"/>
    </source>
</evidence>
<keyword evidence="4" id="KW-0107">Calcium channel</keyword>
<evidence type="ECO:0000256" key="12">
    <source>
        <dbReference type="ARBA" id="ARBA00023286"/>
    </source>
</evidence>
<dbReference type="GO" id="GO:0005219">
    <property type="term" value="F:ryanodine-sensitive calcium-release channel activity"/>
    <property type="evidence" value="ECO:0007669"/>
    <property type="project" value="InterPro"/>
</dbReference>
<dbReference type="Pfam" id="PF13499">
    <property type="entry name" value="EF-hand_7"/>
    <property type="match status" value="1"/>
</dbReference>
<evidence type="ECO:0000256" key="5">
    <source>
        <dbReference type="ARBA" id="ARBA00022692"/>
    </source>
</evidence>
<feature type="compositionally biased region" description="Low complexity" evidence="15">
    <location>
        <begin position="4537"/>
        <end position="4554"/>
    </location>
</feature>
<dbReference type="FunFam" id="2.60.120.920:FF:000003">
    <property type="entry name" value="ryanodine receptor isoform X2"/>
    <property type="match status" value="1"/>
</dbReference>
<dbReference type="Pfam" id="PF00520">
    <property type="entry name" value="Ion_trans"/>
    <property type="match status" value="1"/>
</dbReference>
<keyword evidence="10" id="KW-0406">Ion transport</keyword>
<dbReference type="CDD" id="cd12878">
    <property type="entry name" value="SPRY2_RyR"/>
    <property type="match status" value="1"/>
</dbReference>
<feature type="domain" description="EF-hand" evidence="18">
    <location>
        <begin position="4186"/>
        <end position="4221"/>
    </location>
</feature>
<dbReference type="FunFam" id="1.10.287.70:FF:000017">
    <property type="entry name" value="ryanodine receptor isoform X2"/>
    <property type="match status" value="1"/>
</dbReference>
<keyword evidence="6" id="KW-0677">Repeat</keyword>
<dbReference type="InterPro" id="IPR018247">
    <property type="entry name" value="EF_Hand_1_Ca_BS"/>
</dbReference>
<dbReference type="InterPro" id="IPR013333">
    <property type="entry name" value="Ryan_recept"/>
</dbReference>
<name>L7MM06_OESDE</name>
<feature type="domain" description="B30.2/SPRY" evidence="17">
    <location>
        <begin position="582"/>
        <end position="803"/>
    </location>
</feature>
<dbReference type="InterPro" id="IPR011992">
    <property type="entry name" value="EF-hand-dom_pair"/>
</dbReference>
<feature type="compositionally biased region" description="Basic residues" evidence="15">
    <location>
        <begin position="1508"/>
        <end position="1518"/>
    </location>
</feature>
<dbReference type="InterPro" id="IPR009460">
    <property type="entry name" value="Ryanrecept_TM4-6"/>
</dbReference>
<dbReference type="CDD" id="cd12879">
    <property type="entry name" value="SPRY3_RyR"/>
    <property type="match status" value="1"/>
</dbReference>
<feature type="domain" description="B30.2/SPRY" evidence="17">
    <location>
        <begin position="1484"/>
        <end position="1699"/>
    </location>
</feature>
<dbReference type="Pfam" id="PF00622">
    <property type="entry name" value="SPRY"/>
    <property type="match status" value="3"/>
</dbReference>
<evidence type="ECO:0000256" key="3">
    <source>
        <dbReference type="ARBA" id="ARBA00022568"/>
    </source>
</evidence>
<organism evidence="20">
    <name type="scientific">Oesophagostomum dentatum</name>
    <name type="common">Nodular worm</name>
    <dbReference type="NCBI Taxonomy" id="61180"/>
    <lineage>
        <taxon>Eukaryota</taxon>
        <taxon>Metazoa</taxon>
        <taxon>Ecdysozoa</taxon>
        <taxon>Nematoda</taxon>
        <taxon>Chromadorea</taxon>
        <taxon>Rhabditida</taxon>
        <taxon>Rhabditina</taxon>
        <taxon>Rhabditomorpha</taxon>
        <taxon>Strongyloidea</taxon>
        <taxon>Strongylidae</taxon>
        <taxon>Oesophagostomum</taxon>
    </lineage>
</organism>
<evidence type="ECO:0000256" key="2">
    <source>
        <dbReference type="ARBA" id="ARBA00022448"/>
    </source>
</evidence>
<dbReference type="InterPro" id="IPR013320">
    <property type="entry name" value="ConA-like_dom_sf"/>
</dbReference>
<feature type="compositionally biased region" description="Polar residues" evidence="15">
    <location>
        <begin position="1462"/>
        <end position="1482"/>
    </location>
</feature>
<dbReference type="PROSITE" id="PS50919">
    <property type="entry name" value="MIR"/>
    <property type="match status" value="1"/>
</dbReference>
<proteinExistence type="evidence at transcript level"/>
<protein>
    <submittedName>
        <fullName evidence="20">UNC-68</fullName>
    </submittedName>
</protein>
<evidence type="ECO:0000256" key="4">
    <source>
        <dbReference type="ARBA" id="ARBA00022673"/>
    </source>
</evidence>
<evidence type="ECO:0000256" key="16">
    <source>
        <dbReference type="SAM" id="Phobius"/>
    </source>
</evidence>
<dbReference type="Pfam" id="PF08454">
    <property type="entry name" value="RIH_assoc"/>
    <property type="match status" value="1"/>
</dbReference>
<sequence length="5075" mass="576411">MADKEDTSGGEQDDVSFLRTGDIVCLSCIASHNRDGVLGSERVCLCTEGFGNRMCTLENVSDRDIPPDIAICMLYIDNALSMRALQEMMSADSEHKSASGAGGHKTLLYGHAVQLKHVQSEMYLACLSTSSSNDKLAFDVGVQETNEGEACWWTIHPASKQRSEGEKVRVGDDVILVSVATERYLHMTYSKGYMVIASFHQTLWNIQSVSSGSVRTRNMGYVFGNDVMRLFHGNDECLTIPENWSEHPQHNMVIYEGGAAVTQARSLWRIELIRLKWHGAMVGWEQLFRIKHITSGRYLGVIENAVQLYHKDKADFDLTAFVMCQNKDPKKQMLEEKEEEGMGVGMIRYGETNAFIQHVKTQLWMSYQTSEVTKKGLGKVEEKKAVALKDGHMDDCYTFFMALEEESKSARVIRKCSSVLNRFLKGIDALQSEGQQAPDWARVDLNEVLKLMEDLIEYFSQPEDEQEFEEKQNRFRALRSRQDLFQEEGVLNMILDTIDKFSQMEALPDFAGLIGEETHEMWEEIATYLYLLVAAMIKGNHYNCAQFAAAQRLDWLFGRLSNPQSAEGILDVLYCVLTESPEALNMINEGHIRSVISLLEKVGRDPKVLDVLSSLCEGNGMAVRSSQNLISTYLLPGKDLLLQTAMRDHVSSMMPNVLVGVVEGSALFRRWYFEAEVEHIEKMTKEDPYLRIGWANSNGFKPFPGSGDKWGCNGIGDDFYSYGFDGRSVFFAGKGRVVSPRKLEKGDVVGCALDLNIPEIRFSVNGRDVGASYRNFNTDGYFFPVMSLSAKVSCRFIFGGDQGRLRFGPPAGFSAVIEAVNGEMQITDCLSFGELPKNIYCGPQTIFTSIEPFVPQPVDISTIVLHHHANDIHPKFAENLHELWAMRKIELGWSYGETRSETQRKHPCLTSFDKLPTTEKQYNINLALDTLKTIEALGYHLITDTPPTRLRPVRLAQNFQQSNGYRPQPLDTHEITLPEELNPLIEALAKNTHNVWAKEKIKRGWTFGLNEFVDSTQKRSPHLVPYEEVDNRIKEANRESAAENLKALQLFGIFVEPPAHEHDEIAEKEMRARKDHTRTYRAEATYAVTAGKWYFEFEILTAGFMKIGWMDVGASPDIQLGLDDRGYAFDGYLGRKWHQGAESYGKEWKIGDVVGCFLDLNDRTISFSLNGELLLDPSGSEMAFDNVLCGDGLVPAMTLGSGQKGRLNFGQQSNSLKFFTTCGLQEGYEPFCVNMYRSMPMWFAKQQARFEDISAGSQQLEISRIPATGNSPPCLKLTQKATLTEGGPSEKATMEYIRLSLPVKCNESFVRNKSSSAESSDKWRDKQAIKKALADYKPPAARSMSEVSGIRAPGIPQEFQDQTKKSFIGTMLGFKDSRESDDDRSKQASFEGEIDHEPLALRGSLLELPQEDRVAAEERLKEMVDREKPQKKGGLLSRLRDTSHSRRKDKSKDSKSARSGDQKSNWRSFDTNSADASDTGTPAGQKDVLASNEMPSSGPGRQPTIRRPSLKGGKKKKKDAVVSMEKRGSQIPLDVLPAEIQQEDDAQALLDNADKVDEYYYGIRIFPGQDPSQVWVGWVTTQYHFYSPTFEPVNVERRCLYVEGDRNGMAVESVEYRNCYMMNAAELLSHVSDATNTKVSGTLIGCIIDTSVGELTFQAAGQDTGVKFKLEPGAMLFPAAFFTPTATEILQFELGRIKFTFPISAAMFKSCYKSLVPFCPPRLTVECLDPVHWARVPNETLRTTSLKLSDIRGWSVLCDDPVRIMAVYIPEKDESFDILEIIEKPVYLDFHRQTLNLYCKLASHGNLKVAHILCQHVDEDQIMYAVKSHYLSGPMRQGYHDLLIALHLQSHATARQSMSREYVIPLCEQLHNQNVFDPDTETRFPQIMGDVYSMLPVMVAEPVKSHFTRDEEMKLLPPAINFDAVKAHVMCAMESATRHAVMNCRDLIGGDNRNHFEPLLKLFDSLLVIGLFDDSEMEALLKLIHPAAFDPNYEPGTTQKGLTEIELSEYVKIQLVNIIDHLCDIQLRHRIESLVGFTEGFVAELQQDQCKRYMDIKQSDMSPAEAAKKTKEFRCPPKEQMFRLLKCKVKEEEATILDDDVEYDQCPMAENLQQQLRDFCALLVEKIGNEDEVNDEERQDLIETEDGSWVDSLARLVVAVPPPPPPDEKVLITKKGTRNFRDMVINMLRDWALGEFIESNELIRKMFNLLLRQYSGVRELQEAMAQTYVLHERNNLDVQDFIIYLIQIRELLTVQFEHTEEAILKRGLWKLMNNRIFFQHPDLMRLLSVHENVMSIMMNILTAQQGAAEHEGEEVKDSAAGKDSSEMVVACSRFLCYFCRTSRQNQKAMFEHLSFLLDNATMLLARPSLRGSVPLDVAYSSFMDNNELALALKEEELDKVAVYLSRCGLQPNSEMIAKGYPDIGWDPVEGERYIDFLRFCVWINGENVEENANLVIRLLIRRPECLGVALKGEGQGLFAAFKEAIALSEDIRVLEEEGENATMLNSGLLGESPSYPSKEAEGEDYLDLGAATLDFYSSLVDLLAKCAPDPMAIQAGKGDSLRARAILRSLISLDDLGQILSLRFTIPNLAFAATDDNGPLPGLLPNHKGSVLLFLDRVYGIDSQDMLFHFLEQSFLPDLRAATMMDSPRALESDTALALNRYLCNAVLPLLTNHSHFFADAEHHSALLDATLHTVYRMNRLKSLTKNQREAVSDFLVAITRELPPGMMIKLLRKVIVDIQQITDMTVLVPLRLITLHYERCGKYYGNGNQYGVATEIEKRLSMLLFYAIFDSLGSRPYDPDLFGKALPCLTAIGSAISPDYALTVGVEDATKLKDPMDDGAWIPKPVDVSRVDMPRDLQMMTDAFAEHFHDSWASRKLEKGWVHGELYSRQQLTHPRLKPFSLLKDFEKAFYRERCAECLKALLVWGYTFDLADRDAADKAASAHTPSGTTIQNFAPKPVDLSSMTLEKDMVAAGEKMAEQSHNIWAKKVWNDLNSKGGFLPTALVPWDLLTDFERRKDRFRANEILKFLQYHGYHVISPQAEHNLERTKSEVERSSVEKRFAYNLLEKLIQYLEQASLKMKSVKPSQELTRRNTFRKEGQDVKFFEKVVLPLMHAYFNAHKNYFLEGSSIVQTGTASNKEKEMVANLFCRLASLLRIKNRAFGSVAKITVKCLQGLTQALDLRTLVKVNSDIVRTSLLSFFNNCADDLFAAVKELKENGQYSLIRGQNLKSWISLEFAHQMIIPVLTTMFGHLARNHFGTDLLLDDIQAACYKILDSLYMVTGLSSTAAQRKSIGFETDKHRPGLGQCLSAFASCFPIAFLEPEFNKNNKYSVLAKSQEQSVQVQEMLQNLSTHIPHIERLLTDIEQVANSGVMYHENPNVYDVDLPLMCSYLGYWFNIGPDGRKTEKGAEEKEHRQLLPMTSVSAEHINRIFCALLRMIRNHIGIENATWLCRTTFYAVQIIQNVTCDPVKDYVLPIAERLRRMSEKAFREEEHMRTHPDDADEGTVAEDNARLVRDTYAYFPILMKYTDLHRAQWLKSPSWETDGVYENVAVIFRIWSQSQHFKREELNYMAQFEEDAAMVGGEVKTGKAAIAERKKKRREGQVRKDKHANSIVIACLKRLLPVGLNVFGGRELDIVQQSKERFLQKEPEDKIREFIKGLLEIPIKTDPTDKNAWQLSLYRKIGKSQMRGKNEMTQDAVIEKIFNMGQVSAILHTTEHPQQQLSQAWKKVVSTQRKRAVVACFRMVPLYGIPRHRGINFFLPAFSTLWLQEEDVGQDKLIADLVSGMEQEDTPRVEINLEEGALVTEETGETECPDPLKQLIQCFQRAATSEESQTQTIHDDNLYIRFADVMAQSVHIEEEDDDDGEDAEIDQAAKEEQSQTLRAEQAVLADRGVAIMCLMYLSASNGEPNEMVAKTLELGIHLLSGGNVDIQRMLIDYLQLKKDVRFFTSMAGLMNKSSVLNLEMFERQIKAEGLGMGAELASGDNQNLNDAEFTCSLFRFLQLTCEGHNLDFQNYLRTQPGHTTSVNLINCTVDYLLRLQESVMDFYWHYSSKEVIDEGGKEYFLRAIQVCSQVFNTLTESIQGPCVGNQMTLANSRLWDAINGFFFLFAHMMEKLYRNSTQLELLREFLNLQKDMIVLMLSMLEGNVLNGPIGKQMVDALVESQPSVEKILKFSDMFLKLKDLTTSQAFQDFDTNRDGWISPKEFQRAMESQKMYTVEDITYLMMCTDVNNDGKVDYMEFTERFHNPAREIGFNLAVLLTNLKEHITNDPRLEKIIEKAQTLLEYFDPFLGRIEIMGSSKRVEKIYFEIQEAWLEQWGKQQIRDSKNSFLFNVLQDDGGDQGKLEAFINFCEDTIFEMQHAAEISAGDTDSKVERALKQRDYFLQQTSAGEQITETFKSGYHYGVNAASALRPENVKQAYKSISTKVKQMTWMQLVWAIIVLMFHFGKSLGYCAYLLLMTLFRFAYFLTTPDREEEGKEEVNELQRGPLYGHPILPEFRPTHIGVEAFGVAADQLPTGNNLRHDIPHIITEDTTSSEEVTSPTTMPSPTSHPPTPPGSHKAQSYYESIGAPPAIAAPPSDADLAAAGAYEPKIAEQNVGRSKGSILNMLARNFKPIEMTTLYLAFFINVILLFHRVDIKHVDAPEGAEGGDDDDDTTIETVFISGILIPYIDYELTGWVLAQILYWISVLHVTISFALLVSFYQLKIPLITFKREKEVARKLMFDGCWITEEDNEDSSIIDTLFWYLDRIVISSKSFPMTYWDKFVRRKTREKFKDQVDEEVLSSVLGEEKSSTDTSFDYRYTCWLWIGVIMTNAQFLYRVFYLLCSACGVFISPFFYAFHLIDVVLSFPMLKAILQSVTHNLQQLILTIMMMLVVVYLYAVLAFNFFRKFYVQEGEDGEEPDRKCHNMLTCFIYHFYAGVRAGGGIGDELEPPYGDELEYPRMFYDISFFLFVIIILLAIMQGLIIDAFGELRDQQESATEKLESSCFICDIGKETFDRMPRGFEIHVTKEHNFANYLFFLQHLVNKDETEYTGQETYVREKYDNRDWDFFPVGECFVKQYEDQLLQS</sequence>
<feature type="transmembrane region" description="Helical" evidence="16">
    <location>
        <begin position="4441"/>
        <end position="4464"/>
    </location>
</feature>
<dbReference type="PROSITE" id="PS50188">
    <property type="entry name" value="B302_SPRY"/>
    <property type="match status" value="3"/>
</dbReference>
<dbReference type="SUPFAM" id="SSF47473">
    <property type="entry name" value="EF-hand"/>
    <property type="match status" value="1"/>
</dbReference>
<dbReference type="InterPro" id="IPR035910">
    <property type="entry name" value="RyR/IP3R_RIH_dom_sf"/>
</dbReference>
<feature type="region of interest" description="Disordered" evidence="15">
    <location>
        <begin position="4535"/>
        <end position="4569"/>
    </location>
</feature>
<dbReference type="FunFam" id="1.10.490.160:FF:000006">
    <property type="entry name" value="Protein CBR-LIPL-6"/>
    <property type="match status" value="1"/>
</dbReference>
<dbReference type="GO" id="GO:0006874">
    <property type="term" value="P:intracellular calcium ion homeostasis"/>
    <property type="evidence" value="ECO:0007669"/>
    <property type="project" value="InterPro"/>
</dbReference>
<evidence type="ECO:0000256" key="8">
    <source>
        <dbReference type="ARBA" id="ARBA00022951"/>
    </source>
</evidence>
<keyword evidence="3" id="KW-0109">Calcium transport</keyword>
<dbReference type="SMART" id="SM00449">
    <property type="entry name" value="SPRY"/>
    <property type="match status" value="3"/>
</dbReference>
<dbReference type="InterPro" id="IPR015925">
    <property type="entry name" value="Ryanodine_IP3_receptor"/>
</dbReference>
<dbReference type="Gene3D" id="6.20.350.10">
    <property type="match status" value="1"/>
</dbReference>
<dbReference type="InterPro" id="IPR014821">
    <property type="entry name" value="Ins145_P3_rcpt"/>
</dbReference>
<dbReference type="InterPro" id="IPR003877">
    <property type="entry name" value="SPRY_dom"/>
</dbReference>
<evidence type="ECO:0000256" key="13">
    <source>
        <dbReference type="ARBA" id="ARBA00023303"/>
    </source>
</evidence>
<evidence type="ECO:0000256" key="1">
    <source>
        <dbReference type="ARBA" id="ARBA00004326"/>
    </source>
</evidence>
<dbReference type="SUPFAM" id="SSF82109">
    <property type="entry name" value="MIR domain"/>
    <property type="match status" value="2"/>
</dbReference>
<dbReference type="PANTHER" id="PTHR46399">
    <property type="entry name" value="B30.2/SPRY DOMAIN-CONTAINING PROTEIN"/>
    <property type="match status" value="1"/>
</dbReference>
<dbReference type="InterPro" id="IPR013662">
    <property type="entry name" value="RIH_assoc-dom"/>
</dbReference>
<feature type="transmembrane region" description="Helical" evidence="16">
    <location>
        <begin position="4827"/>
        <end position="4849"/>
    </location>
</feature>
<dbReference type="FunFam" id="2.80.10.50:FF:000021">
    <property type="entry name" value="Ryanodine receptor, isoform F"/>
    <property type="match status" value="1"/>
</dbReference>
<dbReference type="InterPro" id="IPR035764">
    <property type="entry name" value="SPRY2_RyR"/>
</dbReference>
<dbReference type="Pfam" id="PF06459">
    <property type="entry name" value="RR_TM4-6"/>
    <property type="match status" value="1"/>
</dbReference>
<evidence type="ECO:0000256" key="10">
    <source>
        <dbReference type="ARBA" id="ARBA00023065"/>
    </source>
</evidence>
<dbReference type="FunFam" id="2.80.10.50:FF:000022">
    <property type="entry name" value="Ryanodine receptor, isoform E"/>
    <property type="match status" value="1"/>
</dbReference>
<dbReference type="GO" id="GO:0030018">
    <property type="term" value="C:Z disc"/>
    <property type="evidence" value="ECO:0007669"/>
    <property type="project" value="TreeGrafter"/>
</dbReference>
<dbReference type="SMART" id="SM00054">
    <property type="entry name" value="EFh"/>
    <property type="match status" value="2"/>
</dbReference>
<feature type="domain" description="B30.2/SPRY" evidence="17">
    <location>
        <begin position="1032"/>
        <end position="1214"/>
    </location>
</feature>
<dbReference type="Gene3D" id="1.25.10.30">
    <property type="entry name" value="IP3 receptor type 1 binding core, RIH domain"/>
    <property type="match status" value="1"/>
</dbReference>
<dbReference type="Pfam" id="PF02026">
    <property type="entry name" value="RyR"/>
    <property type="match status" value="4"/>
</dbReference>
<dbReference type="PROSITE" id="PS00018">
    <property type="entry name" value="EF_HAND_1"/>
    <property type="match status" value="2"/>
</dbReference>
<dbReference type="PROSITE" id="PS50222">
    <property type="entry name" value="EF_HAND_2"/>
    <property type="match status" value="1"/>
</dbReference>
<keyword evidence="7" id="KW-0106">Calcium</keyword>
<evidence type="ECO:0000256" key="14">
    <source>
        <dbReference type="ARBA" id="ARBA00036634"/>
    </source>
</evidence>
<dbReference type="PRINTS" id="PR00795">
    <property type="entry name" value="RYANODINER"/>
</dbReference>
<dbReference type="InterPro" id="IPR003032">
    <property type="entry name" value="Ryanodine_rcpt"/>
</dbReference>
<dbReference type="InterPro" id="IPR048581">
    <property type="entry name" value="RYDR_Jsol"/>
</dbReference>
<evidence type="ECO:0000256" key="7">
    <source>
        <dbReference type="ARBA" id="ARBA00022837"/>
    </source>
</evidence>
<feature type="region of interest" description="Disordered" evidence="15">
    <location>
        <begin position="1421"/>
        <end position="1522"/>
    </location>
</feature>
<dbReference type="FunFam" id="1.10.238.10:FF:000132">
    <property type="entry name" value="Ryanodine receptor 44F"/>
    <property type="match status" value="1"/>
</dbReference>
<keyword evidence="9 16" id="KW-1133">Transmembrane helix</keyword>
<feature type="transmembrane region" description="Helical" evidence="16">
    <location>
        <begin position="4869"/>
        <end position="4894"/>
    </location>
</feature>
<dbReference type="GO" id="GO:0034704">
    <property type="term" value="C:calcium channel complex"/>
    <property type="evidence" value="ECO:0007669"/>
    <property type="project" value="TreeGrafter"/>
</dbReference>
<dbReference type="GO" id="GO:0042383">
    <property type="term" value="C:sarcolemma"/>
    <property type="evidence" value="ECO:0007669"/>
    <property type="project" value="TreeGrafter"/>
</dbReference>
<dbReference type="SUPFAM" id="SSF100909">
    <property type="entry name" value="IP3 receptor type 1 binding core, domain 2"/>
    <property type="match status" value="1"/>
</dbReference>
<keyword evidence="11 16" id="KW-0472">Membrane</keyword>
<dbReference type="PANTHER" id="PTHR46399:SF8">
    <property type="entry name" value="B30.2_SPRY DOMAIN-CONTAINING PROTEIN"/>
    <property type="match status" value="1"/>
</dbReference>
<comment type="catalytic activity">
    <reaction evidence="14">
        <text>Ca(2+)(in) = Ca(2+)(out)</text>
        <dbReference type="Rhea" id="RHEA:29671"/>
        <dbReference type="ChEBI" id="CHEBI:29108"/>
    </reaction>
</comment>
<accession>L7MM06</accession>
<evidence type="ECO:0000256" key="15">
    <source>
        <dbReference type="SAM" id="MobiDB-lite"/>
    </source>
</evidence>
<reference evidence="20" key="1">
    <citation type="submission" date="2012-09" db="EMBL/GenBank/DDBJ databases">
        <title>Transcriptomic evaluation of the nicotinic acetylcholine receptor pathway in levamisole-resistant and -sensitive Oesophagostomum dentatum.</title>
        <authorList>
            <person name="Romine N.M."/>
            <person name="Martin R.J."/>
            <person name="Beetham J.K."/>
        </authorList>
    </citation>
    <scope>NUCLEOTIDE SEQUENCE</scope>
    <source>
        <strain evidence="20">SENS</strain>
    </source>
</reference>
<dbReference type="CDD" id="cd12877">
    <property type="entry name" value="SPRY1_RyR"/>
    <property type="match status" value="1"/>
</dbReference>
<dbReference type="GO" id="GO:0005790">
    <property type="term" value="C:smooth endoplasmic reticulum"/>
    <property type="evidence" value="ECO:0007669"/>
    <property type="project" value="TreeGrafter"/>
</dbReference>
<dbReference type="SUPFAM" id="SSF49899">
    <property type="entry name" value="Concanavalin A-like lectins/glucanases"/>
    <property type="match status" value="2"/>
</dbReference>
<dbReference type="Pfam" id="PF01365">
    <property type="entry name" value="RYDR_ITPR"/>
    <property type="match status" value="2"/>
</dbReference>
<dbReference type="FunFam" id="1.10.490.160:FF:000003">
    <property type="entry name" value="Ryanodine receptor, isoform E"/>
    <property type="match status" value="1"/>
</dbReference>
<dbReference type="Gene3D" id="1.10.238.10">
    <property type="entry name" value="EF-hand"/>
    <property type="match status" value="1"/>
</dbReference>
<dbReference type="InterPro" id="IPR036300">
    <property type="entry name" value="MIR_dom_sf"/>
</dbReference>
<dbReference type="EMBL" id="GAAR01000013">
    <property type="protein sequence ID" value="JAA65045.1"/>
    <property type="molecule type" value="mRNA"/>
</dbReference>
<dbReference type="CDD" id="cd23278">
    <property type="entry name" value="beta-trefoil_MIR_RyR"/>
    <property type="match status" value="1"/>
</dbReference>
<dbReference type="Gene3D" id="2.60.120.920">
    <property type="match status" value="3"/>
</dbReference>
<dbReference type="Gene3D" id="1.10.287.70">
    <property type="match status" value="1"/>
</dbReference>
<dbReference type="Gene3D" id="2.80.10.50">
    <property type="match status" value="2"/>
</dbReference>
<dbReference type="InterPro" id="IPR001870">
    <property type="entry name" value="B30.2/SPRY"/>
</dbReference>
<dbReference type="GO" id="GO:0014808">
    <property type="term" value="P:release of sequestered calcium ion into cytosol by sarcoplasmic reticulum"/>
    <property type="evidence" value="ECO:0007669"/>
    <property type="project" value="TreeGrafter"/>
</dbReference>
<feature type="compositionally biased region" description="Basic and acidic residues" evidence="15">
    <location>
        <begin position="1375"/>
        <end position="1386"/>
    </location>
</feature>
<dbReference type="SMART" id="SM00472">
    <property type="entry name" value="MIR"/>
    <property type="match status" value="4"/>
</dbReference>
<dbReference type="InterPro" id="IPR016093">
    <property type="entry name" value="MIR_motif"/>
</dbReference>
<feature type="compositionally biased region" description="Basic and acidic residues" evidence="15">
    <location>
        <begin position="1438"/>
        <end position="1461"/>
    </location>
</feature>
<comment type="subcellular location">
    <subcellularLocation>
        <location evidence="1">Sarcoplasmic reticulum membrane</location>
        <topology evidence="1">Multi-pass membrane protein</topology>
    </subcellularLocation>
</comment>
<dbReference type="Pfam" id="PF21119">
    <property type="entry name" value="RYDR_Jsol"/>
    <property type="match status" value="1"/>
</dbReference>
<dbReference type="InterPro" id="IPR005821">
    <property type="entry name" value="Ion_trans_dom"/>
</dbReference>
<dbReference type="InterPro" id="IPR035761">
    <property type="entry name" value="SPRY1_RyR"/>
</dbReference>
<feature type="transmembrane region" description="Helical" evidence="16">
    <location>
        <begin position="4624"/>
        <end position="4642"/>
    </location>
</feature>
<dbReference type="FunFam" id="1.25.10.30:FF:000002">
    <property type="entry name" value="ryanodine receptor isoform X2"/>
    <property type="match status" value="1"/>
</dbReference>
<dbReference type="GO" id="GO:0033017">
    <property type="term" value="C:sarcoplasmic reticulum membrane"/>
    <property type="evidence" value="ECO:0007669"/>
    <property type="project" value="UniProtKB-SubCell"/>
</dbReference>
<evidence type="ECO:0000256" key="9">
    <source>
        <dbReference type="ARBA" id="ARBA00022989"/>
    </source>
</evidence>
<dbReference type="InterPro" id="IPR035762">
    <property type="entry name" value="SPRY3_RyR"/>
</dbReference>
<evidence type="ECO:0000259" key="18">
    <source>
        <dbReference type="PROSITE" id="PS50222"/>
    </source>
</evidence>
<keyword evidence="8" id="KW-0703">Sarcoplasmic reticulum</keyword>
<dbReference type="Pfam" id="PF08709">
    <property type="entry name" value="Ins145_P3_rec"/>
    <property type="match status" value="1"/>
</dbReference>
<evidence type="ECO:0000259" key="17">
    <source>
        <dbReference type="PROSITE" id="PS50188"/>
    </source>
</evidence>
<dbReference type="Gene3D" id="1.10.490.160">
    <property type="match status" value="2"/>
</dbReference>
<feature type="region of interest" description="Disordered" evidence="15">
    <location>
        <begin position="1373"/>
        <end position="1396"/>
    </location>
</feature>
<dbReference type="GO" id="GO:0006941">
    <property type="term" value="P:striated muscle contraction"/>
    <property type="evidence" value="ECO:0007669"/>
    <property type="project" value="TreeGrafter"/>
</dbReference>
<dbReference type="InterPro" id="IPR043136">
    <property type="entry name" value="B30.2/SPRY_sf"/>
</dbReference>